<gene>
    <name evidence="1" type="ORF">HK15_13010</name>
</gene>
<dbReference type="RefSeq" id="WP_094755826.1">
    <property type="nucleotide sequence ID" value="NZ_JOOY01000081.1"/>
</dbReference>
<proteinExistence type="predicted"/>
<dbReference type="Proteomes" id="UP000194999">
    <property type="component" value="Unassembled WGS sequence"/>
</dbReference>
<name>A0A252B3B5_9PROT</name>
<sequence length="103" mass="11562">MRTREEQINDLANEVAAVVCTDAEGIALAQKHIKEAERRAEQRVRAEIARDSERLDWLEKEYILMCLIKGPAPVDPDKKIDAVFTQTGGIPFRNSIDAAREVG</sequence>
<accession>A0A252B3B5</accession>
<evidence type="ECO:0000313" key="2">
    <source>
        <dbReference type="Proteomes" id="UP000194999"/>
    </source>
</evidence>
<organism evidence="1 2">
    <name type="scientific">Acetobacter orientalis</name>
    <dbReference type="NCBI Taxonomy" id="146474"/>
    <lineage>
        <taxon>Bacteria</taxon>
        <taxon>Pseudomonadati</taxon>
        <taxon>Pseudomonadota</taxon>
        <taxon>Alphaproteobacteria</taxon>
        <taxon>Acetobacterales</taxon>
        <taxon>Acetobacteraceae</taxon>
        <taxon>Acetobacter</taxon>
    </lineage>
</organism>
<comment type="caution">
    <text evidence="1">The sequence shown here is derived from an EMBL/GenBank/DDBJ whole genome shotgun (WGS) entry which is preliminary data.</text>
</comment>
<protein>
    <submittedName>
        <fullName evidence="1">Uncharacterized protein</fullName>
    </submittedName>
</protein>
<dbReference type="AlphaFoldDB" id="A0A252B3B5"/>
<evidence type="ECO:0000313" key="1">
    <source>
        <dbReference type="EMBL" id="OUI98767.1"/>
    </source>
</evidence>
<dbReference type="EMBL" id="JOOY01000081">
    <property type="protein sequence ID" value="OUI98767.1"/>
    <property type="molecule type" value="Genomic_DNA"/>
</dbReference>
<reference evidence="1 2" key="1">
    <citation type="submission" date="2014-06" db="EMBL/GenBank/DDBJ databases">
        <authorList>
            <person name="Ju J."/>
            <person name="Zhang J."/>
        </authorList>
    </citation>
    <scope>NUCLEOTIDE SEQUENCE [LARGE SCALE GENOMIC DNA]</scope>
    <source>
        <strain evidence="1">DmW_048</strain>
    </source>
</reference>